<dbReference type="EMBL" id="GG745342">
    <property type="protein sequence ID" value="KNE63343.1"/>
    <property type="molecule type" value="Genomic_DNA"/>
</dbReference>
<reference evidence="6" key="2">
    <citation type="submission" date="2009-11" db="EMBL/GenBank/DDBJ databases">
        <title>The Genome Sequence of Allomyces macrogynus strain ATCC 38327.</title>
        <authorList>
            <consortium name="The Broad Institute Genome Sequencing Platform"/>
            <person name="Russ C."/>
            <person name="Cuomo C."/>
            <person name="Shea T."/>
            <person name="Young S.K."/>
            <person name="Zeng Q."/>
            <person name="Koehrsen M."/>
            <person name="Haas B."/>
            <person name="Borodovsky M."/>
            <person name="Guigo R."/>
            <person name="Alvarado L."/>
            <person name="Berlin A."/>
            <person name="Borenstein D."/>
            <person name="Chen Z."/>
            <person name="Engels R."/>
            <person name="Freedman E."/>
            <person name="Gellesch M."/>
            <person name="Goldberg J."/>
            <person name="Griggs A."/>
            <person name="Gujja S."/>
            <person name="Heiman D."/>
            <person name="Hepburn T."/>
            <person name="Howarth C."/>
            <person name="Jen D."/>
            <person name="Larson L."/>
            <person name="Lewis B."/>
            <person name="Mehta T."/>
            <person name="Park D."/>
            <person name="Pearson M."/>
            <person name="Roberts A."/>
            <person name="Saif S."/>
            <person name="Shenoy N."/>
            <person name="Sisk P."/>
            <person name="Stolte C."/>
            <person name="Sykes S."/>
            <person name="Walk T."/>
            <person name="White J."/>
            <person name="Yandava C."/>
            <person name="Burger G."/>
            <person name="Gray M.W."/>
            <person name="Holland P.W.H."/>
            <person name="King N."/>
            <person name="Lang F.B.F."/>
            <person name="Roger A.J."/>
            <person name="Ruiz-Trillo I."/>
            <person name="Lander E."/>
            <person name="Nusbaum C."/>
        </authorList>
    </citation>
    <scope>NUCLEOTIDE SEQUENCE [LARGE SCALE GENOMIC DNA]</scope>
    <source>
        <strain evidence="6">ATCC 38327</strain>
    </source>
</reference>
<dbReference type="VEuPathDB" id="FungiDB:AMAG_08482"/>
<evidence type="ECO:0000313" key="6">
    <source>
        <dbReference type="Proteomes" id="UP000054350"/>
    </source>
</evidence>
<dbReference type="OrthoDB" id="449052at2759"/>
<evidence type="ECO:0000256" key="2">
    <source>
        <dbReference type="ARBA" id="ARBA00023122"/>
    </source>
</evidence>
<dbReference type="PANTHER" id="PTHR13780">
    <property type="entry name" value="AMP-ACTIVATED PROTEIN KINASE, GAMMA REGULATORY SUBUNIT"/>
    <property type="match status" value="1"/>
</dbReference>
<dbReference type="Gene3D" id="3.10.580.10">
    <property type="entry name" value="CBS-domain"/>
    <property type="match status" value="2"/>
</dbReference>
<evidence type="ECO:0000256" key="1">
    <source>
        <dbReference type="ARBA" id="ARBA00022737"/>
    </source>
</evidence>
<reference evidence="5 6" key="1">
    <citation type="submission" date="2009-11" db="EMBL/GenBank/DDBJ databases">
        <title>Annotation of Allomyces macrogynus ATCC 38327.</title>
        <authorList>
            <consortium name="The Broad Institute Genome Sequencing Platform"/>
            <person name="Russ C."/>
            <person name="Cuomo C."/>
            <person name="Burger G."/>
            <person name="Gray M.W."/>
            <person name="Holland P.W.H."/>
            <person name="King N."/>
            <person name="Lang F.B.F."/>
            <person name="Roger A.J."/>
            <person name="Ruiz-Trillo I."/>
            <person name="Young S.K."/>
            <person name="Zeng Q."/>
            <person name="Gargeya S."/>
            <person name="Fitzgerald M."/>
            <person name="Haas B."/>
            <person name="Abouelleil A."/>
            <person name="Alvarado L."/>
            <person name="Arachchi H.M."/>
            <person name="Berlin A."/>
            <person name="Chapman S.B."/>
            <person name="Gearin G."/>
            <person name="Goldberg J."/>
            <person name="Griggs A."/>
            <person name="Gujja S."/>
            <person name="Hansen M."/>
            <person name="Heiman D."/>
            <person name="Howarth C."/>
            <person name="Larimer J."/>
            <person name="Lui A."/>
            <person name="MacDonald P.J.P."/>
            <person name="McCowen C."/>
            <person name="Montmayeur A."/>
            <person name="Murphy C."/>
            <person name="Neiman D."/>
            <person name="Pearson M."/>
            <person name="Priest M."/>
            <person name="Roberts A."/>
            <person name="Saif S."/>
            <person name="Shea T."/>
            <person name="Sisk P."/>
            <person name="Stolte C."/>
            <person name="Sykes S."/>
            <person name="Wortman J."/>
            <person name="Nusbaum C."/>
            <person name="Birren B."/>
        </authorList>
    </citation>
    <scope>NUCLEOTIDE SEQUENCE [LARGE SCALE GENOMIC DNA]</scope>
    <source>
        <strain evidence="5 6">ATCC 38327</strain>
    </source>
</reference>
<name>A0A0L0SLL4_ALLM3</name>
<sequence>MSSLKATTASTGAASTGPTAFALVARKRDVIDAHAYTSIHEALLRMDVNAVGALPVWGERAHWIAAGGVVPTEEGERAHADRVYIGIVSSLDIAAWLVSLPQSTDIDDAMRKTRIVDVVGMMRESRSLWIAPSTTEFVGVMEPLAKGLHRWLIECPAPSGNPTDPGVFRLCTQTDVIRYLHGNPTHFPHLAARLPESLATLGLANRPSSLHSVSPRTPALHAVRTLVKSQVSALAVVSDGSHHYVPEGAFAGTLSADHLRNADVLRKLAAVQPPEAYVVSQLMADAGSLAPRDVTARADEALGDVLARMVNSHAHRAWLVEDMSNGAVKAVGVVALTDVIRVALQAVVEDMHA</sequence>
<accession>A0A0L0SLL4</accession>
<dbReference type="SMART" id="SM00116">
    <property type="entry name" value="CBS"/>
    <property type="match status" value="2"/>
</dbReference>
<keyword evidence="2 3" id="KW-0129">CBS domain</keyword>
<dbReference type="InterPro" id="IPR000644">
    <property type="entry name" value="CBS_dom"/>
</dbReference>
<evidence type="ECO:0000313" key="5">
    <source>
        <dbReference type="EMBL" id="KNE63343.1"/>
    </source>
</evidence>
<dbReference type="eggNOG" id="KOG1764">
    <property type="taxonomic scope" value="Eukaryota"/>
</dbReference>
<proteinExistence type="predicted"/>
<evidence type="ECO:0000256" key="3">
    <source>
        <dbReference type="PROSITE-ProRule" id="PRU00703"/>
    </source>
</evidence>
<protein>
    <recommendedName>
        <fullName evidence="4">CBS domain-containing protein</fullName>
    </recommendedName>
</protein>
<dbReference type="Proteomes" id="UP000054350">
    <property type="component" value="Unassembled WGS sequence"/>
</dbReference>
<gene>
    <name evidence="5" type="ORF">AMAG_08482</name>
</gene>
<evidence type="ECO:0000259" key="4">
    <source>
        <dbReference type="PROSITE" id="PS51371"/>
    </source>
</evidence>
<dbReference type="OMA" id="ECMEVFS"/>
<dbReference type="PANTHER" id="PTHR13780:SF128">
    <property type="entry name" value="CBS DOMAIN-CONTAINING PROTEIN"/>
    <property type="match status" value="1"/>
</dbReference>
<dbReference type="SUPFAM" id="SSF54631">
    <property type="entry name" value="CBS-domain pair"/>
    <property type="match status" value="2"/>
</dbReference>
<keyword evidence="6" id="KW-1185">Reference proteome</keyword>
<dbReference type="InterPro" id="IPR050511">
    <property type="entry name" value="AMPK_gamma/SDS23_families"/>
</dbReference>
<keyword evidence="1" id="KW-0677">Repeat</keyword>
<dbReference type="PROSITE" id="PS51371">
    <property type="entry name" value="CBS"/>
    <property type="match status" value="1"/>
</dbReference>
<dbReference type="STRING" id="578462.A0A0L0SLL4"/>
<dbReference type="InterPro" id="IPR046342">
    <property type="entry name" value="CBS_dom_sf"/>
</dbReference>
<feature type="domain" description="CBS" evidence="4">
    <location>
        <begin position="289"/>
        <end position="351"/>
    </location>
</feature>
<organism evidence="5 6">
    <name type="scientific">Allomyces macrogynus (strain ATCC 38327)</name>
    <name type="common">Allomyces javanicus var. macrogynus</name>
    <dbReference type="NCBI Taxonomy" id="578462"/>
    <lineage>
        <taxon>Eukaryota</taxon>
        <taxon>Fungi</taxon>
        <taxon>Fungi incertae sedis</taxon>
        <taxon>Blastocladiomycota</taxon>
        <taxon>Blastocladiomycetes</taxon>
        <taxon>Blastocladiales</taxon>
        <taxon>Blastocladiaceae</taxon>
        <taxon>Allomyces</taxon>
    </lineage>
</organism>
<dbReference type="AlphaFoldDB" id="A0A0L0SLL4"/>